<evidence type="ECO:0000313" key="1">
    <source>
        <dbReference type="EMBL" id="JAD39293.1"/>
    </source>
</evidence>
<dbReference type="EMBL" id="GBRH01258602">
    <property type="protein sequence ID" value="JAD39293.1"/>
    <property type="molecule type" value="Transcribed_RNA"/>
</dbReference>
<sequence>MRGTYGRMAKQKIWWTRLLGITASSMKFHDAST</sequence>
<reference evidence="1" key="2">
    <citation type="journal article" date="2015" name="Data Brief">
        <title>Shoot transcriptome of the giant reed, Arundo donax.</title>
        <authorList>
            <person name="Barrero R.A."/>
            <person name="Guerrero F.D."/>
            <person name="Moolhuijzen P."/>
            <person name="Goolsby J.A."/>
            <person name="Tidwell J."/>
            <person name="Bellgard S.E."/>
            <person name="Bellgard M.I."/>
        </authorList>
    </citation>
    <scope>NUCLEOTIDE SEQUENCE</scope>
    <source>
        <tissue evidence="1">Shoot tissue taken approximately 20 cm above the soil surface</tissue>
    </source>
</reference>
<accession>A0A0A9SMZ8</accession>
<proteinExistence type="predicted"/>
<reference evidence="1" key="1">
    <citation type="submission" date="2014-09" db="EMBL/GenBank/DDBJ databases">
        <authorList>
            <person name="Magalhaes I.L.F."/>
            <person name="Oliveira U."/>
            <person name="Santos F.R."/>
            <person name="Vidigal T.H.D.A."/>
            <person name="Brescovit A.D."/>
            <person name="Santos A.J."/>
        </authorList>
    </citation>
    <scope>NUCLEOTIDE SEQUENCE</scope>
    <source>
        <tissue evidence="1">Shoot tissue taken approximately 20 cm above the soil surface</tissue>
    </source>
</reference>
<name>A0A0A9SMZ8_ARUDO</name>
<dbReference type="AlphaFoldDB" id="A0A0A9SMZ8"/>
<protein>
    <submittedName>
        <fullName evidence="1">Uncharacterized protein</fullName>
    </submittedName>
</protein>
<organism evidence="1">
    <name type="scientific">Arundo donax</name>
    <name type="common">Giant reed</name>
    <name type="synonym">Donax arundinaceus</name>
    <dbReference type="NCBI Taxonomy" id="35708"/>
    <lineage>
        <taxon>Eukaryota</taxon>
        <taxon>Viridiplantae</taxon>
        <taxon>Streptophyta</taxon>
        <taxon>Embryophyta</taxon>
        <taxon>Tracheophyta</taxon>
        <taxon>Spermatophyta</taxon>
        <taxon>Magnoliopsida</taxon>
        <taxon>Liliopsida</taxon>
        <taxon>Poales</taxon>
        <taxon>Poaceae</taxon>
        <taxon>PACMAD clade</taxon>
        <taxon>Arundinoideae</taxon>
        <taxon>Arundineae</taxon>
        <taxon>Arundo</taxon>
    </lineage>
</organism>